<dbReference type="Pfam" id="PF00664">
    <property type="entry name" value="ABC_membrane"/>
    <property type="match status" value="1"/>
</dbReference>
<dbReference type="GO" id="GO:0005886">
    <property type="term" value="C:plasma membrane"/>
    <property type="evidence" value="ECO:0007669"/>
    <property type="project" value="UniProtKB-SubCell"/>
</dbReference>
<dbReference type="InterPro" id="IPR003593">
    <property type="entry name" value="AAA+_ATPase"/>
</dbReference>
<dbReference type="CDD" id="cd18548">
    <property type="entry name" value="ABC_6TM_Tm287_like"/>
    <property type="match status" value="1"/>
</dbReference>
<dbReference type="GO" id="GO:0015421">
    <property type="term" value="F:ABC-type oligopeptide transporter activity"/>
    <property type="evidence" value="ECO:0007669"/>
    <property type="project" value="TreeGrafter"/>
</dbReference>
<dbReference type="RefSeq" id="WP_111321252.1">
    <property type="nucleotide sequence ID" value="NZ_BIFX01000001.1"/>
</dbReference>
<keyword evidence="5" id="KW-0547">Nucleotide-binding</keyword>
<dbReference type="InterPro" id="IPR036640">
    <property type="entry name" value="ABC1_TM_sf"/>
</dbReference>
<keyword evidence="2" id="KW-0813">Transport</keyword>
<reference evidence="12 13" key="1">
    <citation type="submission" date="2018-06" db="EMBL/GenBank/DDBJ databases">
        <title>Genomic Encyclopedia of Archaeal and Bacterial Type Strains, Phase II (KMG-II): from individual species to whole genera.</title>
        <authorList>
            <person name="Goeker M."/>
        </authorList>
    </citation>
    <scope>NUCLEOTIDE SEQUENCE [LARGE SCALE GENOMIC DNA]</scope>
    <source>
        <strain evidence="12 13">ATCC BAA-1881</strain>
    </source>
</reference>
<dbReference type="EMBL" id="QKUF01000005">
    <property type="protein sequence ID" value="PZW31907.1"/>
    <property type="molecule type" value="Genomic_DNA"/>
</dbReference>
<feature type="domain" description="ABC transporter" evidence="10">
    <location>
        <begin position="332"/>
        <end position="567"/>
    </location>
</feature>
<dbReference type="PROSITE" id="PS50929">
    <property type="entry name" value="ABC_TM1F"/>
    <property type="match status" value="1"/>
</dbReference>
<evidence type="ECO:0000256" key="2">
    <source>
        <dbReference type="ARBA" id="ARBA00022448"/>
    </source>
</evidence>
<organism evidence="12 13">
    <name type="scientific">Thermosporothrix hazakensis</name>
    <dbReference type="NCBI Taxonomy" id="644383"/>
    <lineage>
        <taxon>Bacteria</taxon>
        <taxon>Bacillati</taxon>
        <taxon>Chloroflexota</taxon>
        <taxon>Ktedonobacteria</taxon>
        <taxon>Ktedonobacterales</taxon>
        <taxon>Thermosporotrichaceae</taxon>
        <taxon>Thermosporothrix</taxon>
    </lineage>
</organism>
<dbReference type="Pfam" id="PF00005">
    <property type="entry name" value="ABC_tran"/>
    <property type="match status" value="1"/>
</dbReference>
<dbReference type="Gene3D" id="3.40.50.300">
    <property type="entry name" value="P-loop containing nucleotide triphosphate hydrolases"/>
    <property type="match status" value="1"/>
</dbReference>
<evidence type="ECO:0000313" key="13">
    <source>
        <dbReference type="Proteomes" id="UP000248806"/>
    </source>
</evidence>
<dbReference type="FunFam" id="3.40.50.300:FF:000854">
    <property type="entry name" value="Multidrug ABC transporter ATP-binding protein"/>
    <property type="match status" value="1"/>
</dbReference>
<keyword evidence="13" id="KW-1185">Reference proteome</keyword>
<dbReference type="Proteomes" id="UP000248806">
    <property type="component" value="Unassembled WGS sequence"/>
</dbReference>
<feature type="transmembrane region" description="Helical" evidence="9">
    <location>
        <begin position="278"/>
        <end position="296"/>
    </location>
</feature>
<dbReference type="PROSITE" id="PS00211">
    <property type="entry name" value="ABC_TRANSPORTER_1"/>
    <property type="match status" value="1"/>
</dbReference>
<accession>A0A326U925</accession>
<dbReference type="OrthoDB" id="9771903at2"/>
<keyword evidence="3" id="KW-1003">Cell membrane</keyword>
<dbReference type="InterPro" id="IPR017871">
    <property type="entry name" value="ABC_transporter-like_CS"/>
</dbReference>
<dbReference type="SUPFAM" id="SSF52540">
    <property type="entry name" value="P-loop containing nucleoside triphosphate hydrolases"/>
    <property type="match status" value="1"/>
</dbReference>
<evidence type="ECO:0000259" key="10">
    <source>
        <dbReference type="PROSITE" id="PS50893"/>
    </source>
</evidence>
<feature type="domain" description="ABC transmembrane type-1" evidence="11">
    <location>
        <begin position="16"/>
        <end position="298"/>
    </location>
</feature>
<evidence type="ECO:0000256" key="9">
    <source>
        <dbReference type="SAM" id="Phobius"/>
    </source>
</evidence>
<evidence type="ECO:0000256" key="4">
    <source>
        <dbReference type="ARBA" id="ARBA00022692"/>
    </source>
</evidence>
<dbReference type="PANTHER" id="PTHR43394:SF1">
    <property type="entry name" value="ATP-BINDING CASSETTE SUB-FAMILY B MEMBER 10, MITOCHONDRIAL"/>
    <property type="match status" value="1"/>
</dbReference>
<gene>
    <name evidence="12" type="ORF">EI42_01932</name>
</gene>
<proteinExistence type="predicted"/>
<dbReference type="PROSITE" id="PS50893">
    <property type="entry name" value="ABC_TRANSPORTER_2"/>
    <property type="match status" value="1"/>
</dbReference>
<evidence type="ECO:0000256" key="6">
    <source>
        <dbReference type="ARBA" id="ARBA00022840"/>
    </source>
</evidence>
<keyword evidence="7 9" id="KW-1133">Transmembrane helix</keyword>
<dbReference type="Gene3D" id="1.20.1560.10">
    <property type="entry name" value="ABC transporter type 1, transmembrane domain"/>
    <property type="match status" value="1"/>
</dbReference>
<feature type="transmembrane region" description="Helical" evidence="9">
    <location>
        <begin position="155"/>
        <end position="178"/>
    </location>
</feature>
<feature type="transmembrane region" description="Helical" evidence="9">
    <location>
        <begin position="52"/>
        <end position="76"/>
    </location>
</feature>
<feature type="transmembrane region" description="Helical" evidence="9">
    <location>
        <begin position="235"/>
        <end position="258"/>
    </location>
</feature>
<keyword evidence="8 9" id="KW-0472">Membrane</keyword>
<sequence>MIRLLRFLKPYRFSVVLIVLLVFAQAIANLLLPTLMADVIDEGVVKSDLVYIIRTGGLMLLVGLVAAAAAITASFFTSRTATGFARLLRLELFTRIEHFSLNEVNRIGTASLITRTTNDTTQVQQLLIILLNMMINAPLMGIGGIILAVTQGGDLAWILVATIPILAVALIGVMRYALRLFLSIQVKLDRLNLILDEKLKGVRVIRAFDRSEYEQQRFDSANEDLMRTTIHVNRVVAALLPAMTLVMNLASIAIVWFGGMRVNEGTMQIGNMMALLQYSMSILFSLLMVSMMFVMLPRASASASRINEVLALKPGIVDAPETQTANQGRGLVSFQHVTFKYPGAEEPAVYDLSFTTRPGELTAIIGGTGSGKSTLAHLLLRFYDVSQGQILVNGVDIRAIRQQDLRAKIGFVPQKPQLFSGSISENVRYGKKDATEAEIWHALQVAQAQEFVSALEAGLDSVVTQGGTNLSGGQKQRLAIARALVRQPEIYLFDDSFSALDFQTEARLRMALKEETREATVLLVTQRVSTAMEADRIIVLDEGRMVGKGTHQELMRSCEAYREIVATQLSLEELA</sequence>
<comment type="caution">
    <text evidence="12">The sequence shown here is derived from an EMBL/GenBank/DDBJ whole genome shotgun (WGS) entry which is preliminary data.</text>
</comment>
<keyword evidence="4 9" id="KW-0812">Transmembrane</keyword>
<protein>
    <submittedName>
        <fullName evidence="12">ATP-binding cassette subfamily B protein</fullName>
    </submittedName>
</protein>
<dbReference type="InterPro" id="IPR039421">
    <property type="entry name" value="Type_1_exporter"/>
</dbReference>
<dbReference type="InterPro" id="IPR011527">
    <property type="entry name" value="ABC1_TM_dom"/>
</dbReference>
<dbReference type="GO" id="GO:0005524">
    <property type="term" value="F:ATP binding"/>
    <property type="evidence" value="ECO:0007669"/>
    <property type="project" value="UniProtKB-KW"/>
</dbReference>
<dbReference type="SUPFAM" id="SSF90123">
    <property type="entry name" value="ABC transporter transmembrane region"/>
    <property type="match status" value="1"/>
</dbReference>
<dbReference type="InterPro" id="IPR027417">
    <property type="entry name" value="P-loop_NTPase"/>
</dbReference>
<dbReference type="SMART" id="SM00382">
    <property type="entry name" value="AAA"/>
    <property type="match status" value="1"/>
</dbReference>
<comment type="subcellular location">
    <subcellularLocation>
        <location evidence="1">Cell membrane</location>
        <topology evidence="1">Multi-pass membrane protein</topology>
    </subcellularLocation>
</comment>
<evidence type="ECO:0000313" key="12">
    <source>
        <dbReference type="EMBL" id="PZW31907.1"/>
    </source>
</evidence>
<evidence type="ECO:0000256" key="3">
    <source>
        <dbReference type="ARBA" id="ARBA00022475"/>
    </source>
</evidence>
<keyword evidence="6 12" id="KW-0067">ATP-binding</keyword>
<dbReference type="PANTHER" id="PTHR43394">
    <property type="entry name" value="ATP-DEPENDENT PERMEASE MDL1, MITOCHONDRIAL"/>
    <property type="match status" value="1"/>
</dbReference>
<evidence type="ECO:0000256" key="1">
    <source>
        <dbReference type="ARBA" id="ARBA00004651"/>
    </source>
</evidence>
<dbReference type="GO" id="GO:0016887">
    <property type="term" value="F:ATP hydrolysis activity"/>
    <property type="evidence" value="ECO:0007669"/>
    <property type="project" value="InterPro"/>
</dbReference>
<evidence type="ECO:0000256" key="7">
    <source>
        <dbReference type="ARBA" id="ARBA00022989"/>
    </source>
</evidence>
<evidence type="ECO:0000259" key="11">
    <source>
        <dbReference type="PROSITE" id="PS50929"/>
    </source>
</evidence>
<evidence type="ECO:0000256" key="8">
    <source>
        <dbReference type="ARBA" id="ARBA00023136"/>
    </source>
</evidence>
<dbReference type="InterPro" id="IPR003439">
    <property type="entry name" value="ABC_transporter-like_ATP-bd"/>
</dbReference>
<dbReference type="AlphaFoldDB" id="A0A326U925"/>
<feature type="transmembrane region" description="Helical" evidence="9">
    <location>
        <begin position="126"/>
        <end position="149"/>
    </location>
</feature>
<name>A0A326U925_THEHA</name>
<evidence type="ECO:0000256" key="5">
    <source>
        <dbReference type="ARBA" id="ARBA00022741"/>
    </source>
</evidence>